<dbReference type="KEGG" id="dcb:C3Y92_11490"/>
<dbReference type="OrthoDB" id="9815245at2"/>
<dbReference type="InterPro" id="IPR016047">
    <property type="entry name" value="M23ase_b-sheet_dom"/>
</dbReference>
<evidence type="ECO:0000313" key="5">
    <source>
        <dbReference type="Proteomes" id="UP000293296"/>
    </source>
</evidence>
<sequence>MFRHYQLVIFRDHHGAYRKLRFRGWLFALMLLALAALVAGDVYLVKYYYNYKRMERELAEWEARGQDQNAQLVSLSDKVKALETDLARIRGFDAKLRRMVNLDQEPRDVSPEGEVKDFDKKYLPLYRQEMLGRKLHQFLGELRDQTALELARQQELATLVETAGVRLTALPTSWPVAGWIAAPFGERVSPFTGKKEFHKGMDIAAPVGTEVKAPGEGTVAFAGETDDGGFTVVIDHQGGLSASFGHMRDVLVTKGQAVAKGQIIGHVGDSGQASGPHLHYETRLYGVPVNPMRYILE</sequence>
<keyword evidence="2" id="KW-0175">Coiled coil</keyword>
<dbReference type="InterPro" id="IPR011055">
    <property type="entry name" value="Dup_hybrid_motif"/>
</dbReference>
<reference evidence="4 5" key="1">
    <citation type="submission" date="2018-02" db="EMBL/GenBank/DDBJ databases">
        <title>Genome sequence of Desulfovibrio carbinolicus DSM 3852.</title>
        <authorList>
            <person name="Wilbanks E."/>
            <person name="Skennerton C.T."/>
            <person name="Orphan V.J."/>
        </authorList>
    </citation>
    <scope>NUCLEOTIDE SEQUENCE [LARGE SCALE GENOMIC DNA]</scope>
    <source>
        <strain evidence="4 5">DSM 3852</strain>
    </source>
</reference>
<dbReference type="CDD" id="cd12797">
    <property type="entry name" value="M23_peptidase"/>
    <property type="match status" value="1"/>
</dbReference>
<dbReference type="RefSeq" id="WP_129352734.1">
    <property type="nucleotide sequence ID" value="NZ_CP026538.1"/>
</dbReference>
<dbReference type="SUPFAM" id="SSF51261">
    <property type="entry name" value="Duplicated hybrid motif"/>
    <property type="match status" value="1"/>
</dbReference>
<dbReference type="Gene3D" id="2.70.70.10">
    <property type="entry name" value="Glucose Permease (Domain IIA)"/>
    <property type="match status" value="1"/>
</dbReference>
<dbReference type="Proteomes" id="UP000293296">
    <property type="component" value="Chromosome"/>
</dbReference>
<dbReference type="AlphaFoldDB" id="A0A4P6I1X4"/>
<dbReference type="Pfam" id="PF01551">
    <property type="entry name" value="Peptidase_M23"/>
    <property type="match status" value="1"/>
</dbReference>
<feature type="domain" description="M23ase beta-sheet core" evidence="3">
    <location>
        <begin position="197"/>
        <end position="291"/>
    </location>
</feature>
<dbReference type="PANTHER" id="PTHR21666:SF289">
    <property type="entry name" value="L-ALA--D-GLU ENDOPEPTIDASE"/>
    <property type="match status" value="1"/>
</dbReference>
<evidence type="ECO:0000256" key="1">
    <source>
        <dbReference type="ARBA" id="ARBA00022729"/>
    </source>
</evidence>
<proteinExistence type="predicted"/>
<keyword evidence="5" id="KW-1185">Reference proteome</keyword>
<feature type="coiled-coil region" evidence="2">
    <location>
        <begin position="44"/>
        <end position="71"/>
    </location>
</feature>
<dbReference type="GO" id="GO:0004222">
    <property type="term" value="F:metalloendopeptidase activity"/>
    <property type="evidence" value="ECO:0007669"/>
    <property type="project" value="TreeGrafter"/>
</dbReference>
<dbReference type="PANTHER" id="PTHR21666">
    <property type="entry name" value="PEPTIDASE-RELATED"/>
    <property type="match status" value="1"/>
</dbReference>
<gene>
    <name evidence="4" type="ORF">C3Y92_11490</name>
</gene>
<dbReference type="InterPro" id="IPR050570">
    <property type="entry name" value="Cell_wall_metabolism_enzyme"/>
</dbReference>
<evidence type="ECO:0000259" key="3">
    <source>
        <dbReference type="Pfam" id="PF01551"/>
    </source>
</evidence>
<dbReference type="EMBL" id="CP026538">
    <property type="protein sequence ID" value="QAZ67809.1"/>
    <property type="molecule type" value="Genomic_DNA"/>
</dbReference>
<protein>
    <submittedName>
        <fullName evidence="4">Peptidase M24</fullName>
    </submittedName>
</protein>
<keyword evidence="1" id="KW-0732">Signal</keyword>
<organism evidence="4 5">
    <name type="scientific">Solidesulfovibrio carbinolicus</name>
    <dbReference type="NCBI Taxonomy" id="296842"/>
    <lineage>
        <taxon>Bacteria</taxon>
        <taxon>Pseudomonadati</taxon>
        <taxon>Thermodesulfobacteriota</taxon>
        <taxon>Desulfovibrionia</taxon>
        <taxon>Desulfovibrionales</taxon>
        <taxon>Desulfovibrionaceae</taxon>
        <taxon>Solidesulfovibrio</taxon>
    </lineage>
</organism>
<name>A0A4P6I1X4_9BACT</name>
<evidence type="ECO:0000256" key="2">
    <source>
        <dbReference type="SAM" id="Coils"/>
    </source>
</evidence>
<evidence type="ECO:0000313" key="4">
    <source>
        <dbReference type="EMBL" id="QAZ67809.1"/>
    </source>
</evidence>
<accession>A0A4P6I1X4</accession>